<dbReference type="EMBL" id="CAJNOJ010000137">
    <property type="protein sequence ID" value="CAF1180978.1"/>
    <property type="molecule type" value="Genomic_DNA"/>
</dbReference>
<protein>
    <submittedName>
        <fullName evidence="2">Uncharacterized protein</fullName>
    </submittedName>
</protein>
<reference evidence="2" key="1">
    <citation type="submission" date="2021-02" db="EMBL/GenBank/DDBJ databases">
        <authorList>
            <person name="Nowell W R."/>
        </authorList>
    </citation>
    <scope>NUCLEOTIDE SEQUENCE</scope>
</reference>
<feature type="compositionally biased region" description="Basic and acidic residues" evidence="1">
    <location>
        <begin position="70"/>
        <end position="90"/>
    </location>
</feature>
<proteinExistence type="predicted"/>
<dbReference type="OrthoDB" id="10045294at2759"/>
<accession>A0A814URJ5</accession>
<dbReference type="Proteomes" id="UP000663852">
    <property type="component" value="Unassembled WGS sequence"/>
</dbReference>
<organism evidence="2 3">
    <name type="scientific">Adineta ricciae</name>
    <name type="common">Rotifer</name>
    <dbReference type="NCBI Taxonomy" id="249248"/>
    <lineage>
        <taxon>Eukaryota</taxon>
        <taxon>Metazoa</taxon>
        <taxon>Spiralia</taxon>
        <taxon>Gnathifera</taxon>
        <taxon>Rotifera</taxon>
        <taxon>Eurotatoria</taxon>
        <taxon>Bdelloidea</taxon>
        <taxon>Adinetida</taxon>
        <taxon>Adinetidae</taxon>
        <taxon>Adineta</taxon>
    </lineage>
</organism>
<dbReference type="AlphaFoldDB" id="A0A814URJ5"/>
<name>A0A814URJ5_ADIRI</name>
<evidence type="ECO:0000313" key="3">
    <source>
        <dbReference type="Proteomes" id="UP000663852"/>
    </source>
</evidence>
<gene>
    <name evidence="2" type="ORF">EDS130_LOCUS24237</name>
</gene>
<sequence length="359" mass="41471">YNHEKIAYKFDKSELNLSQIEYVHVSAGSQDVPIRNLRIHHERIDELHPTSDKDFGINTSELIRKRRSSVDHIAPRHHHPDAAKESHDVYSKPLKIRSASVDSPRSPHLAQPQPPKKVGVLRKIKRFFFGTVTVDQKQVAQAAAYTEHSSDVSTTDMPEYDQPIYEIVESKPRRDRAPSPKRNSSRSRSPSPKARPPPRPRTPPLHSSKLPLCRDSIYCLNQNVRAHTDEFSHICRFNDQCRKQADEPHLVHQNHKVPRCTDDRDCRKKADPVHRAQYRHRGLSDFLMPCQYQELCYDKSDEHRLRYFHGEEIPSFKKHKPLAPVIASTRSRAVIPCKFGNDCPNKNDPKHSATYSHPT</sequence>
<feature type="region of interest" description="Disordered" evidence="1">
    <location>
        <begin position="70"/>
        <end position="117"/>
    </location>
</feature>
<feature type="compositionally biased region" description="Basic and acidic residues" evidence="1">
    <location>
        <begin position="168"/>
        <end position="178"/>
    </location>
</feature>
<comment type="caution">
    <text evidence="2">The sequence shown here is derived from an EMBL/GenBank/DDBJ whole genome shotgun (WGS) entry which is preliminary data.</text>
</comment>
<feature type="compositionally biased region" description="Pro residues" evidence="1">
    <location>
        <begin position="193"/>
        <end position="203"/>
    </location>
</feature>
<evidence type="ECO:0000313" key="2">
    <source>
        <dbReference type="EMBL" id="CAF1180978.1"/>
    </source>
</evidence>
<feature type="non-terminal residue" evidence="2">
    <location>
        <position position="1"/>
    </location>
</feature>
<evidence type="ECO:0000256" key="1">
    <source>
        <dbReference type="SAM" id="MobiDB-lite"/>
    </source>
</evidence>
<feature type="region of interest" description="Disordered" evidence="1">
    <location>
        <begin position="166"/>
        <end position="209"/>
    </location>
</feature>
<feature type="compositionally biased region" description="Low complexity" evidence="1">
    <location>
        <begin position="180"/>
        <end position="192"/>
    </location>
</feature>